<feature type="compositionally biased region" description="Polar residues" evidence="1">
    <location>
        <begin position="1"/>
        <end position="10"/>
    </location>
</feature>
<proteinExistence type="predicted"/>
<gene>
    <name evidence="2" type="ORF">UFOVP1244_46</name>
</gene>
<feature type="region of interest" description="Disordered" evidence="1">
    <location>
        <begin position="1"/>
        <end position="29"/>
    </location>
</feature>
<dbReference type="EMBL" id="LR797181">
    <property type="protein sequence ID" value="CAB4192613.1"/>
    <property type="molecule type" value="Genomic_DNA"/>
</dbReference>
<sequence length="455" mass="46991">MPSDISSSNWRDVDASNVQPAPDGAPEQMFPSGVNNTMRAMMGATKRFWQRINGTTTATINGNDYTVPYSVPAPSLVSGEIFTFRAPSANTGPANLNVGIGGSRPIVKQSTTGTVPLDSSDIVTGAYIMAAWDSVSSQFVAVNIPAVSDNTIRSASAVVYASLQSVSACLTSEIRSASGAIKADMDSVSAFHFSALHSVSACLTSEIRSASGVLETHINLVSAAVSSGGTDASAAIRSTSLVIKADMDSVSAAHIAALRSVSACITGDIRSASVVIKTDISSVSSIIKADIGSVSAAIRVDMDSVSAFHFAAMHSVSACLTSEIRSASSVVYAALQSVSACLASNMALRLPVAWGSFGGATPSLSHFFGFNFLSVTRSGGNAGIYRVRFINSIDTTRGMCITALGRDTTIYMLDAGTSALTNSTSYIKLQAFNVGETSASDDSYVAFTVFANGLA</sequence>
<organism evidence="2">
    <name type="scientific">uncultured Caudovirales phage</name>
    <dbReference type="NCBI Taxonomy" id="2100421"/>
    <lineage>
        <taxon>Viruses</taxon>
        <taxon>Duplodnaviria</taxon>
        <taxon>Heunggongvirae</taxon>
        <taxon>Uroviricota</taxon>
        <taxon>Caudoviricetes</taxon>
        <taxon>Peduoviridae</taxon>
        <taxon>Maltschvirus</taxon>
        <taxon>Maltschvirus maltsch</taxon>
    </lineage>
</organism>
<accession>A0A6J5R6X7</accession>
<protein>
    <submittedName>
        <fullName evidence="2">Uncharacterized protein</fullName>
    </submittedName>
</protein>
<name>A0A6J5R6X7_9CAUD</name>
<evidence type="ECO:0000256" key="1">
    <source>
        <dbReference type="SAM" id="MobiDB-lite"/>
    </source>
</evidence>
<reference evidence="2" key="1">
    <citation type="submission" date="2020-05" db="EMBL/GenBank/DDBJ databases">
        <authorList>
            <person name="Chiriac C."/>
            <person name="Salcher M."/>
            <person name="Ghai R."/>
            <person name="Kavagutti S V."/>
        </authorList>
    </citation>
    <scope>NUCLEOTIDE SEQUENCE</scope>
</reference>
<evidence type="ECO:0000313" key="2">
    <source>
        <dbReference type="EMBL" id="CAB4192613.1"/>
    </source>
</evidence>